<reference evidence="1" key="1">
    <citation type="submission" date="2015-12" db="EMBL/GenBank/DDBJ databases">
        <title>Update maize B73 reference genome by single molecule sequencing technologies.</title>
        <authorList>
            <consortium name="Maize Genome Sequencing Project"/>
            <person name="Ware D."/>
        </authorList>
    </citation>
    <scope>NUCLEOTIDE SEQUENCE</scope>
    <source>
        <tissue evidence="1">Seedling</tissue>
    </source>
</reference>
<accession>A0A1D6QK68</accession>
<dbReference type="EMBL" id="CM000780">
    <property type="protein sequence ID" value="AQK58122.1"/>
    <property type="molecule type" value="Genomic_DNA"/>
</dbReference>
<name>A0A1D6QK68_MAIZE</name>
<evidence type="ECO:0000313" key="1">
    <source>
        <dbReference type="EMBL" id="AQK58122.1"/>
    </source>
</evidence>
<protein>
    <submittedName>
        <fullName evidence="1">Uncharacterized protein</fullName>
    </submittedName>
</protein>
<organism evidence="1">
    <name type="scientific">Zea mays</name>
    <name type="common">Maize</name>
    <dbReference type="NCBI Taxonomy" id="4577"/>
    <lineage>
        <taxon>Eukaryota</taxon>
        <taxon>Viridiplantae</taxon>
        <taxon>Streptophyta</taxon>
        <taxon>Embryophyta</taxon>
        <taxon>Tracheophyta</taxon>
        <taxon>Spermatophyta</taxon>
        <taxon>Magnoliopsida</taxon>
        <taxon>Liliopsida</taxon>
        <taxon>Poales</taxon>
        <taxon>Poaceae</taxon>
        <taxon>PACMAD clade</taxon>
        <taxon>Panicoideae</taxon>
        <taxon>Andropogonodae</taxon>
        <taxon>Andropogoneae</taxon>
        <taxon>Tripsacinae</taxon>
        <taxon>Zea</taxon>
    </lineage>
</organism>
<gene>
    <name evidence="1" type="ORF">ZEAMMB73_Zm00001d052806</name>
</gene>
<dbReference type="EMBL" id="CM000780">
    <property type="protein sequence ID" value="AQK58123.1"/>
    <property type="molecule type" value="Genomic_DNA"/>
</dbReference>
<dbReference type="AlphaFoldDB" id="A0A1D6QK68"/>
<dbReference type="InParanoid" id="A0A1D6QK68"/>
<sequence>MQMSLRVVLLHRELPSWFRVHELSGAGDSYVRFFICTRVPNCGCLIDTGN</sequence>
<proteinExistence type="predicted"/>